<evidence type="ECO:0000313" key="1">
    <source>
        <dbReference type="EMBL" id="GLR11905.1"/>
    </source>
</evidence>
<protein>
    <submittedName>
        <fullName evidence="1">Uncharacterized protein</fullName>
    </submittedName>
</protein>
<proteinExistence type="predicted"/>
<reference evidence="2" key="1">
    <citation type="journal article" date="2019" name="Int. J. Syst. Evol. Microbiol.">
        <title>The Global Catalogue of Microorganisms (GCM) 10K type strain sequencing project: providing services to taxonomists for standard genome sequencing and annotation.</title>
        <authorList>
            <consortium name="The Broad Institute Genomics Platform"/>
            <consortium name="The Broad Institute Genome Sequencing Center for Infectious Disease"/>
            <person name="Wu L."/>
            <person name="Ma J."/>
        </authorList>
    </citation>
    <scope>NUCLEOTIDE SEQUENCE [LARGE SCALE GENOMIC DNA]</scope>
    <source>
        <strain evidence="2">NBRC 110044</strain>
    </source>
</reference>
<dbReference type="Proteomes" id="UP001156706">
    <property type="component" value="Unassembled WGS sequence"/>
</dbReference>
<name>A0ABQ5YEX3_9NEIS</name>
<comment type="caution">
    <text evidence="1">The sequence shown here is derived from an EMBL/GenBank/DDBJ whole genome shotgun (WGS) entry which is preliminary data.</text>
</comment>
<accession>A0ABQ5YEX3</accession>
<sequence>MAITRYYLFVTDTGLTLWQGDAAQLAEAVRFEAHPGGVAEFELLVASQPKAQWHVVLDLQEEDYRIETVPHVNARDRAMVMRRRLDQLYRESHYRSATLQGREPDGRRDDRVLFAALTNRLPLDMWLQPLVKRDAQLVGVYSIALLSARHLRKVTHIPPRALVVSRQTGSGLRQSYLAEGGLRFSRLTVLEGDDHEALASQLAAEAARARQFLASLRAVDRTEALQVVMLCSTTEQAALRAACPDTELLHYHFMPVHQVAHALGISVAPEQATAEPFWLRFVASKHPGNQYATADQRKPHTAWQIGRALRYLSVAILLGTLAAGAVLTRQTSALERQSQINEQRRQAAERLFAANVPNLKPGELTPSGMKNAVNAYRTLVEQWPALEGAMRDVATVMARFPMAELDEMGWLVGSNPAELPLGFATPGQTPAAVQAADPNAVDANGMPLAPPPGKRYVIVAIKARLLGYEDRYREALALVDQIAAAFVLRPDVVVEKITLPIDIRPEASIKLGGDSAEQTLGAPFSLKFVIPLTPPTPAEATS</sequence>
<dbReference type="RefSeq" id="WP_284195048.1">
    <property type="nucleotide sequence ID" value="NZ_BSOG01000001.1"/>
</dbReference>
<keyword evidence="2" id="KW-1185">Reference proteome</keyword>
<dbReference type="EMBL" id="BSOG01000001">
    <property type="protein sequence ID" value="GLR11905.1"/>
    <property type="molecule type" value="Genomic_DNA"/>
</dbReference>
<evidence type="ECO:0000313" key="2">
    <source>
        <dbReference type="Proteomes" id="UP001156706"/>
    </source>
</evidence>
<organism evidence="1 2">
    <name type="scientific">Chitinimonas prasina</name>
    <dbReference type="NCBI Taxonomy" id="1434937"/>
    <lineage>
        <taxon>Bacteria</taxon>
        <taxon>Pseudomonadati</taxon>
        <taxon>Pseudomonadota</taxon>
        <taxon>Betaproteobacteria</taxon>
        <taxon>Neisseriales</taxon>
        <taxon>Chitinibacteraceae</taxon>
        <taxon>Chitinimonas</taxon>
    </lineage>
</organism>
<gene>
    <name evidence="1" type="ORF">GCM10007907_06950</name>
</gene>